<dbReference type="PANTHER" id="PTHR18964">
    <property type="entry name" value="ROK (REPRESSOR, ORF, KINASE) FAMILY"/>
    <property type="match status" value="1"/>
</dbReference>
<keyword evidence="3" id="KW-1185">Reference proteome</keyword>
<dbReference type="Gene3D" id="3.30.420.40">
    <property type="match status" value="2"/>
</dbReference>
<protein>
    <submittedName>
        <fullName evidence="2">Glucokinase</fullName>
    </submittedName>
</protein>
<dbReference type="RefSeq" id="WP_073139719.1">
    <property type="nucleotide sequence ID" value="NZ_FQWQ01000003.1"/>
</dbReference>
<dbReference type="CDD" id="cd23763">
    <property type="entry name" value="ASKHA_ATPase_ROK"/>
    <property type="match status" value="1"/>
</dbReference>
<dbReference type="InterPro" id="IPR043129">
    <property type="entry name" value="ATPase_NBD"/>
</dbReference>
<dbReference type="Proteomes" id="UP000184212">
    <property type="component" value="Unassembled WGS sequence"/>
</dbReference>
<evidence type="ECO:0000313" key="2">
    <source>
        <dbReference type="EMBL" id="SHH66111.1"/>
    </source>
</evidence>
<dbReference type="SUPFAM" id="SSF53067">
    <property type="entry name" value="Actin-like ATPase domain"/>
    <property type="match status" value="1"/>
</dbReference>
<dbReference type="GO" id="GO:0016301">
    <property type="term" value="F:kinase activity"/>
    <property type="evidence" value="ECO:0007669"/>
    <property type="project" value="UniProtKB-KW"/>
</dbReference>
<dbReference type="Pfam" id="PF00480">
    <property type="entry name" value="ROK"/>
    <property type="match status" value="1"/>
</dbReference>
<dbReference type="InterPro" id="IPR000600">
    <property type="entry name" value="ROK"/>
</dbReference>
<comment type="similarity">
    <text evidence="1">Belongs to the ROK (NagC/XylR) family.</text>
</comment>
<dbReference type="STRING" id="947013.SAMN04488109_4895"/>
<gene>
    <name evidence="2" type="ORF">SAMN04488109_4895</name>
</gene>
<reference evidence="2 3" key="1">
    <citation type="submission" date="2016-11" db="EMBL/GenBank/DDBJ databases">
        <authorList>
            <person name="Jaros S."/>
            <person name="Januszkiewicz K."/>
            <person name="Wedrychowicz H."/>
        </authorList>
    </citation>
    <scope>NUCLEOTIDE SEQUENCE [LARGE SCALE GENOMIC DNA]</scope>
    <source>
        <strain evidence="2 3">DSM 24574</strain>
    </source>
</reference>
<keyword evidence="2" id="KW-0418">Kinase</keyword>
<dbReference type="OrthoDB" id="9810372at2"/>
<evidence type="ECO:0000313" key="3">
    <source>
        <dbReference type="Proteomes" id="UP000184212"/>
    </source>
</evidence>
<dbReference type="EMBL" id="FQWQ01000003">
    <property type="protein sequence ID" value="SHH66111.1"/>
    <property type="molecule type" value="Genomic_DNA"/>
</dbReference>
<dbReference type="AlphaFoldDB" id="A0A1M5UT08"/>
<accession>A0A1M5UT08</accession>
<proteinExistence type="inferred from homology"/>
<keyword evidence="2" id="KW-0808">Transferase</keyword>
<organism evidence="2 3">
    <name type="scientific">Chryseolinea serpens</name>
    <dbReference type="NCBI Taxonomy" id="947013"/>
    <lineage>
        <taxon>Bacteria</taxon>
        <taxon>Pseudomonadati</taxon>
        <taxon>Bacteroidota</taxon>
        <taxon>Cytophagia</taxon>
        <taxon>Cytophagales</taxon>
        <taxon>Fulvivirgaceae</taxon>
        <taxon>Chryseolinea</taxon>
    </lineage>
</organism>
<sequence>MVIGVDVGGTNIRAGLERGGEIIHPRNAPFNTRGSLRETLDELMHFIRPLFDHDVTGIGIGVPSVVDVDKGVVLNAANIPSWERVPIKDILHDAFHVPVYVNNDVNCFALGEHRFGQLKGVKNGVGVSSGTGLGCGLIINHQLFSGTNCGAGEIGLLPYLDHNMEYYASGNFFRVNYNLSGEEASRLAQQGDREALKYWEAFGVHMGQAIKSVMYAYDPEAIVLGGSLSKAFDLYKASLHASLQDFIYPESVKRLKLYQSKNPNIALLGAAALVPDPS</sequence>
<dbReference type="PANTHER" id="PTHR18964:SF149">
    <property type="entry name" value="BIFUNCTIONAL UDP-N-ACETYLGLUCOSAMINE 2-EPIMERASE_N-ACETYLMANNOSAMINE KINASE"/>
    <property type="match status" value="1"/>
</dbReference>
<evidence type="ECO:0000256" key="1">
    <source>
        <dbReference type="ARBA" id="ARBA00006479"/>
    </source>
</evidence>
<name>A0A1M5UT08_9BACT</name>